<dbReference type="RefSeq" id="WP_176612006.1">
    <property type="nucleotide sequence ID" value="NZ_JABXXR010000001.1"/>
</dbReference>
<evidence type="ECO:0000313" key="2">
    <source>
        <dbReference type="EMBL" id="NVN38982.1"/>
    </source>
</evidence>
<evidence type="ECO:0000256" key="1">
    <source>
        <dbReference type="SAM" id="MobiDB-lite"/>
    </source>
</evidence>
<accession>A0A850PAP3</accession>
<reference evidence="2 3" key="1">
    <citation type="submission" date="2020-06" db="EMBL/GenBank/DDBJ databases">
        <title>Description of novel acetic acid bacteria.</title>
        <authorList>
            <person name="Sombolestani A."/>
        </authorList>
    </citation>
    <scope>NUCLEOTIDE SEQUENCE [LARGE SCALE GENOMIC DNA]</scope>
    <source>
        <strain evidence="2 3">LMG 27010</strain>
    </source>
</reference>
<proteinExistence type="predicted"/>
<feature type="region of interest" description="Disordered" evidence="1">
    <location>
        <begin position="68"/>
        <end position="96"/>
    </location>
</feature>
<comment type="caution">
    <text evidence="2">The sequence shown here is derived from an EMBL/GenBank/DDBJ whole genome shotgun (WGS) entry which is preliminary data.</text>
</comment>
<sequence>MVPLGLLNAPQFVFGTVGLLACPLMRRPFSSQITHCRITLFDDRAVAILITRMLDALAGLIGAEQLGNAAQNGGDRKENRDDRDDPRVMLRQERRDGRPDLIEAHVIGAPRWRG</sequence>
<dbReference type="EMBL" id="JABXXR010000001">
    <property type="protein sequence ID" value="NVN38982.1"/>
    <property type="molecule type" value="Genomic_DNA"/>
</dbReference>
<evidence type="ECO:0000313" key="3">
    <source>
        <dbReference type="Proteomes" id="UP000585665"/>
    </source>
</evidence>
<feature type="compositionally biased region" description="Basic and acidic residues" evidence="1">
    <location>
        <begin position="74"/>
        <end position="96"/>
    </location>
</feature>
<gene>
    <name evidence="2" type="ORF">HUK82_00180</name>
</gene>
<organism evidence="2 3">
    <name type="scientific">Ameyamaea chiangmaiensis</name>
    <dbReference type="NCBI Taxonomy" id="442969"/>
    <lineage>
        <taxon>Bacteria</taxon>
        <taxon>Pseudomonadati</taxon>
        <taxon>Pseudomonadota</taxon>
        <taxon>Alphaproteobacteria</taxon>
        <taxon>Acetobacterales</taxon>
        <taxon>Acetobacteraceae</taxon>
        <taxon>Ameyamaea</taxon>
    </lineage>
</organism>
<keyword evidence="3" id="KW-1185">Reference proteome</keyword>
<protein>
    <submittedName>
        <fullName evidence="2">Uncharacterized protein</fullName>
    </submittedName>
</protein>
<dbReference type="Proteomes" id="UP000585665">
    <property type="component" value="Unassembled WGS sequence"/>
</dbReference>
<dbReference type="AlphaFoldDB" id="A0A850PAP3"/>
<name>A0A850PAP3_9PROT</name>